<feature type="domain" description="Core-binding (CB)" evidence="7">
    <location>
        <begin position="151"/>
        <end position="227"/>
    </location>
</feature>
<evidence type="ECO:0000256" key="3">
    <source>
        <dbReference type="ARBA" id="ARBA00023125"/>
    </source>
</evidence>
<evidence type="ECO:0000259" key="6">
    <source>
        <dbReference type="PROSITE" id="PS51898"/>
    </source>
</evidence>
<organism evidence="8">
    <name type="scientific">Thermodesulforhabdus norvegica</name>
    <dbReference type="NCBI Taxonomy" id="39841"/>
    <lineage>
        <taxon>Bacteria</taxon>
        <taxon>Pseudomonadati</taxon>
        <taxon>Thermodesulfobacteriota</taxon>
        <taxon>Syntrophobacteria</taxon>
        <taxon>Syntrophobacterales</taxon>
        <taxon>Thermodesulforhabdaceae</taxon>
        <taxon>Thermodesulforhabdus</taxon>
    </lineage>
</organism>
<dbReference type="PROSITE" id="PS51898">
    <property type="entry name" value="TYR_RECOMBINASE"/>
    <property type="match status" value="1"/>
</dbReference>
<dbReference type="GO" id="GO:0003677">
    <property type="term" value="F:DNA binding"/>
    <property type="evidence" value="ECO:0007669"/>
    <property type="project" value="UniProtKB-UniRule"/>
</dbReference>
<keyword evidence="2" id="KW-0229">DNA integration</keyword>
<dbReference type="GO" id="GO:0015074">
    <property type="term" value="P:DNA integration"/>
    <property type="evidence" value="ECO:0007669"/>
    <property type="project" value="UniProtKB-KW"/>
</dbReference>
<dbReference type="AlphaFoldDB" id="A0A7C0WRJ0"/>
<evidence type="ECO:0000313" key="8">
    <source>
        <dbReference type="EMBL" id="HDL89644.1"/>
    </source>
</evidence>
<dbReference type="Gene3D" id="1.10.150.130">
    <property type="match status" value="2"/>
</dbReference>
<reference evidence="8" key="1">
    <citation type="journal article" date="2020" name="mSystems">
        <title>Genome- and Community-Level Interaction Insights into Carbon Utilization and Element Cycling Functions of Hydrothermarchaeota in Hydrothermal Sediment.</title>
        <authorList>
            <person name="Zhou Z."/>
            <person name="Liu Y."/>
            <person name="Xu W."/>
            <person name="Pan J."/>
            <person name="Luo Z.H."/>
            <person name="Li M."/>
        </authorList>
    </citation>
    <scope>NUCLEOTIDE SEQUENCE [LARGE SCALE GENOMIC DNA]</scope>
    <source>
        <strain evidence="8">HyVt-19</strain>
    </source>
</reference>
<dbReference type="PANTHER" id="PTHR30349:SF64">
    <property type="entry name" value="PROPHAGE INTEGRASE INTD-RELATED"/>
    <property type="match status" value="1"/>
</dbReference>
<evidence type="ECO:0000256" key="1">
    <source>
        <dbReference type="ARBA" id="ARBA00008857"/>
    </source>
</evidence>
<dbReference type="PROSITE" id="PS51900">
    <property type="entry name" value="CB"/>
    <property type="match status" value="1"/>
</dbReference>
<evidence type="ECO:0000256" key="2">
    <source>
        <dbReference type="ARBA" id="ARBA00022908"/>
    </source>
</evidence>
<dbReference type="Pfam" id="PF13495">
    <property type="entry name" value="Phage_int_SAM_4"/>
    <property type="match status" value="2"/>
</dbReference>
<comment type="caution">
    <text evidence="8">The sequence shown here is derived from an EMBL/GenBank/DDBJ whole genome shotgun (WGS) entry which is preliminary data.</text>
</comment>
<dbReference type="InterPro" id="IPR050090">
    <property type="entry name" value="Tyrosine_recombinase_XerCD"/>
</dbReference>
<evidence type="ECO:0000256" key="4">
    <source>
        <dbReference type="ARBA" id="ARBA00023172"/>
    </source>
</evidence>
<dbReference type="InterPro" id="IPR013762">
    <property type="entry name" value="Integrase-like_cat_sf"/>
</dbReference>
<feature type="domain" description="Tyr recombinase" evidence="6">
    <location>
        <begin position="245"/>
        <end position="325"/>
    </location>
</feature>
<dbReference type="InterPro" id="IPR010998">
    <property type="entry name" value="Integrase_recombinase_N"/>
</dbReference>
<gene>
    <name evidence="8" type="ORF">ENG14_01930</name>
</gene>
<dbReference type="InterPro" id="IPR004107">
    <property type="entry name" value="Integrase_SAM-like_N"/>
</dbReference>
<evidence type="ECO:0000259" key="7">
    <source>
        <dbReference type="PROSITE" id="PS51900"/>
    </source>
</evidence>
<comment type="similarity">
    <text evidence="1">Belongs to the 'phage' integrase family.</text>
</comment>
<keyword evidence="4" id="KW-0233">DNA recombination</keyword>
<accession>A0A7C0WRJ0</accession>
<dbReference type="InterPro" id="IPR011010">
    <property type="entry name" value="DNA_brk_join_enz"/>
</dbReference>
<keyword evidence="3 5" id="KW-0238">DNA-binding</keyword>
<name>A0A7C0WRJ0_9BACT</name>
<dbReference type="InterPro" id="IPR002104">
    <property type="entry name" value="Integrase_catalytic"/>
</dbReference>
<sequence>MDDSTSGSYDSASRFWDKYIDLLLNHGVKESVRRWYVRRIEQYIEFYSDERLRTHTKNHLDEYFTHLGREETLSDWQFRQSVDAIRILFCALLKSDSCSEVDWDYWSEASVGLATGHDTIAREAVAVDIPDKNLSESPTVDVRVRFPEELGSLTTRIRTLGYSIRTEKSYVQWVVRFLARQPYDDLAELDAQDVRDYLDYLVVHRNVSASTQSQALNALLFFFKNVLERDFGELGDFVRSKRAKRLPTVLSPQEVNAMLIELKGVHYVMAALLYGTGMRLMECIRLRVQDIDFSYHQIHVRNGKGKKDRVVPLPHKLEQPLREQL</sequence>
<dbReference type="Pfam" id="PF00589">
    <property type="entry name" value="Phage_integrase"/>
    <property type="match status" value="1"/>
</dbReference>
<dbReference type="PANTHER" id="PTHR30349">
    <property type="entry name" value="PHAGE INTEGRASE-RELATED"/>
    <property type="match status" value="1"/>
</dbReference>
<evidence type="ECO:0000256" key="5">
    <source>
        <dbReference type="PROSITE-ProRule" id="PRU01248"/>
    </source>
</evidence>
<dbReference type="EMBL" id="DQZW01000091">
    <property type="protein sequence ID" value="HDL89644.1"/>
    <property type="molecule type" value="Genomic_DNA"/>
</dbReference>
<dbReference type="SUPFAM" id="SSF56349">
    <property type="entry name" value="DNA breaking-rejoining enzymes"/>
    <property type="match status" value="1"/>
</dbReference>
<dbReference type="Proteomes" id="UP000886355">
    <property type="component" value="Unassembled WGS sequence"/>
</dbReference>
<dbReference type="GO" id="GO:0006310">
    <property type="term" value="P:DNA recombination"/>
    <property type="evidence" value="ECO:0007669"/>
    <property type="project" value="UniProtKB-KW"/>
</dbReference>
<proteinExistence type="inferred from homology"/>
<protein>
    <submittedName>
        <fullName evidence="8">Integron integrase</fullName>
    </submittedName>
</protein>
<dbReference type="Gene3D" id="1.10.443.10">
    <property type="entry name" value="Intergrase catalytic core"/>
    <property type="match status" value="1"/>
</dbReference>
<feature type="non-terminal residue" evidence="8">
    <location>
        <position position="325"/>
    </location>
</feature>
<dbReference type="InterPro" id="IPR044068">
    <property type="entry name" value="CB"/>
</dbReference>